<evidence type="ECO:0000313" key="1">
    <source>
        <dbReference type="EMBL" id="SPJ92460.1"/>
    </source>
</evidence>
<accession>A0AAE8MP47</accession>
<proteinExistence type="predicted"/>
<dbReference type="SUPFAM" id="SSF55961">
    <property type="entry name" value="Bet v1-like"/>
    <property type="match status" value="1"/>
</dbReference>
<keyword evidence="2" id="KW-1185">Reference proteome</keyword>
<evidence type="ECO:0000313" key="2">
    <source>
        <dbReference type="Proteomes" id="UP001187734"/>
    </source>
</evidence>
<dbReference type="Pfam" id="PF08982">
    <property type="entry name" value="AtaL"/>
    <property type="match status" value="1"/>
</dbReference>
<protein>
    <submittedName>
        <fullName evidence="1">Uncharacterized protein</fullName>
    </submittedName>
</protein>
<dbReference type="InterPro" id="IPR023393">
    <property type="entry name" value="START-like_dom_sf"/>
</dbReference>
<dbReference type="AlphaFoldDB" id="A0AAE8MP47"/>
<organism evidence="1 2">
    <name type="scientific">Fusarium torulosum</name>
    <dbReference type="NCBI Taxonomy" id="33205"/>
    <lineage>
        <taxon>Eukaryota</taxon>
        <taxon>Fungi</taxon>
        <taxon>Dikarya</taxon>
        <taxon>Ascomycota</taxon>
        <taxon>Pezizomycotina</taxon>
        <taxon>Sordariomycetes</taxon>
        <taxon>Hypocreomycetidae</taxon>
        <taxon>Hypocreales</taxon>
        <taxon>Nectriaceae</taxon>
        <taxon>Fusarium</taxon>
    </lineage>
</organism>
<reference evidence="1" key="1">
    <citation type="submission" date="2018-03" db="EMBL/GenBank/DDBJ databases">
        <authorList>
            <person name="Guldener U."/>
        </authorList>
    </citation>
    <scope>NUCLEOTIDE SEQUENCE</scope>
</reference>
<dbReference type="Proteomes" id="UP001187734">
    <property type="component" value="Unassembled WGS sequence"/>
</dbReference>
<dbReference type="InterPro" id="IPR015075">
    <property type="entry name" value="AtaL"/>
</dbReference>
<comment type="caution">
    <text evidence="1">The sequence shown here is derived from an EMBL/GenBank/DDBJ whole genome shotgun (WGS) entry which is preliminary data.</text>
</comment>
<name>A0AAE8MP47_9HYPO</name>
<dbReference type="EMBL" id="ONZP01000999">
    <property type="protein sequence ID" value="SPJ92460.1"/>
    <property type="molecule type" value="Genomic_DNA"/>
</dbReference>
<dbReference type="Gene3D" id="3.30.530.20">
    <property type="match status" value="1"/>
</dbReference>
<sequence>MVSANHIAYTERINPSGVPTELSIEQLWPLLQRKIRRAHEFVPAGITSTKVLSTSTTSLGLPVTVREATFQENGRVVREECIEYHPVKVEFIQPDGSKVQNIISEGPDGELYMTYTFEWLHPELEGDVTGLQQKREHEIKLAKLAIGSTLKVMREMVVDGRWKEQI</sequence>
<gene>
    <name evidence="1" type="ORF">FTOL_13747</name>
</gene>